<dbReference type="InterPro" id="IPR036116">
    <property type="entry name" value="FN3_sf"/>
</dbReference>
<sequence length="420" mass="44180">MQAEQRSRQSKSSPDKCDARDIASGDSCPPPWRIPLFRRTAFGLLAVLLAGITCVVTGSAAVAADRDCGDFSSQRAAQIFFLNNGGPQSDPHRLDSDGDGVVCESNPGPYYYGTSLPDAPTPQPQVAVVRSAVSLTVSPTTRIAGESFKIAVSVRPAISRRVVIERKVDGRWRSFASRTTATSGRTTATFRAPGVATAYRAVVKAVTKGNRKYSGASSQARSLRIQRQQVVLSFANYTVEAGEQARALVTMTPIRSGRPVALRTWSEGSWTTVATSVLNSYGRARFSLPAELGDTSYRAVVLAHRGAAAAQSSTRTVTGVDLTAPPVPTGLSAAPGDGTVQLTWIPVLSADLSHYQVLMRTADSGWTIAATTNSSSVQVSAPNGVPHWFTVASVDHDGNVSAMAAQVTATPLPAVAFAAG</sequence>
<protein>
    <submittedName>
        <fullName evidence="4">Excalibur calcium-binding domain-containing protein</fullName>
    </submittedName>
</protein>
<evidence type="ECO:0000256" key="2">
    <source>
        <dbReference type="SAM" id="Phobius"/>
    </source>
</evidence>
<dbReference type="InterPro" id="IPR013783">
    <property type="entry name" value="Ig-like_fold"/>
</dbReference>
<gene>
    <name evidence="4" type="ORF">E9934_03875</name>
</gene>
<feature type="region of interest" description="Disordered" evidence="1">
    <location>
        <begin position="1"/>
        <end position="24"/>
    </location>
</feature>
<evidence type="ECO:0000313" key="4">
    <source>
        <dbReference type="EMBL" id="THV17631.1"/>
    </source>
</evidence>
<evidence type="ECO:0000259" key="3">
    <source>
        <dbReference type="Pfam" id="PF05901"/>
    </source>
</evidence>
<name>A0A4S8NME3_9ACTN</name>
<dbReference type="SUPFAM" id="SSF49265">
    <property type="entry name" value="Fibronectin type III"/>
    <property type="match status" value="1"/>
</dbReference>
<evidence type="ECO:0000256" key="1">
    <source>
        <dbReference type="SAM" id="MobiDB-lite"/>
    </source>
</evidence>
<evidence type="ECO:0000313" key="5">
    <source>
        <dbReference type="Proteomes" id="UP000307087"/>
    </source>
</evidence>
<keyword evidence="2" id="KW-1133">Transmembrane helix</keyword>
<proteinExistence type="predicted"/>
<keyword evidence="2" id="KW-0472">Membrane</keyword>
<dbReference type="Proteomes" id="UP000307087">
    <property type="component" value="Unassembled WGS sequence"/>
</dbReference>
<comment type="caution">
    <text evidence="4">The sequence shown here is derived from an EMBL/GenBank/DDBJ whole genome shotgun (WGS) entry which is preliminary data.</text>
</comment>
<dbReference type="Gene3D" id="2.60.40.10">
    <property type="entry name" value="Immunoglobulins"/>
    <property type="match status" value="1"/>
</dbReference>
<reference evidence="4 5" key="1">
    <citation type="journal article" date="2009" name="Int. J. Syst. Evol. Microbiol.">
        <title>Nocardioides caeni sp. nov., isolated from wastewater.</title>
        <authorList>
            <person name="Yoon J.H."/>
            <person name="Kang S.J."/>
            <person name="Park S."/>
            <person name="Kim W."/>
            <person name="Oh T.K."/>
        </authorList>
    </citation>
    <scope>NUCLEOTIDE SEQUENCE [LARGE SCALE GENOMIC DNA]</scope>
    <source>
        <strain evidence="4 5">DSM 23134</strain>
    </source>
</reference>
<dbReference type="OrthoDB" id="6048299at2"/>
<feature type="transmembrane region" description="Helical" evidence="2">
    <location>
        <begin position="41"/>
        <end position="64"/>
    </location>
</feature>
<dbReference type="GO" id="GO:0005975">
    <property type="term" value="P:carbohydrate metabolic process"/>
    <property type="evidence" value="ECO:0007669"/>
    <property type="project" value="UniProtKB-ARBA"/>
</dbReference>
<dbReference type="EMBL" id="STGW01000002">
    <property type="protein sequence ID" value="THV17631.1"/>
    <property type="molecule type" value="Genomic_DNA"/>
</dbReference>
<dbReference type="Pfam" id="PF05901">
    <property type="entry name" value="Excalibur"/>
    <property type="match status" value="1"/>
</dbReference>
<keyword evidence="5" id="KW-1185">Reference proteome</keyword>
<accession>A0A4S8NME3</accession>
<feature type="compositionally biased region" description="Basic and acidic residues" evidence="1">
    <location>
        <begin position="13"/>
        <end position="23"/>
    </location>
</feature>
<organism evidence="4 5">
    <name type="scientific">Nocardioides caeni</name>
    <dbReference type="NCBI Taxonomy" id="574700"/>
    <lineage>
        <taxon>Bacteria</taxon>
        <taxon>Bacillati</taxon>
        <taxon>Actinomycetota</taxon>
        <taxon>Actinomycetes</taxon>
        <taxon>Propionibacteriales</taxon>
        <taxon>Nocardioidaceae</taxon>
        <taxon>Nocardioides</taxon>
    </lineage>
</organism>
<keyword evidence="2" id="KW-0812">Transmembrane</keyword>
<feature type="domain" description="Excalibur calcium-binding" evidence="3">
    <location>
        <begin position="66"/>
        <end position="104"/>
    </location>
</feature>
<dbReference type="InterPro" id="IPR008613">
    <property type="entry name" value="Excalibur_Ca-bd_domain"/>
</dbReference>
<dbReference type="AlphaFoldDB" id="A0A4S8NME3"/>